<dbReference type="STRING" id="928856.SAMN04488049_110105"/>
<keyword evidence="2" id="KW-0812">Transmembrane</keyword>
<proteinExistence type="predicted"/>
<dbReference type="Pfam" id="PF09955">
    <property type="entry name" value="DUF2189"/>
    <property type="match status" value="1"/>
</dbReference>
<keyword evidence="2" id="KW-0472">Membrane</keyword>
<evidence type="ECO:0000313" key="3">
    <source>
        <dbReference type="EMBL" id="CUH78866.1"/>
    </source>
</evidence>
<accession>A0A0P1GTY7</accession>
<feature type="transmembrane region" description="Helical" evidence="2">
    <location>
        <begin position="225"/>
        <end position="247"/>
    </location>
</feature>
<evidence type="ECO:0000313" key="4">
    <source>
        <dbReference type="Proteomes" id="UP000052022"/>
    </source>
</evidence>
<keyword evidence="4" id="KW-1185">Reference proteome</keyword>
<protein>
    <submittedName>
        <fullName evidence="3">Putative integral membrane protein</fullName>
    </submittedName>
</protein>
<name>A0A0P1GTY7_9RHOB</name>
<organism evidence="3 4">
    <name type="scientific">Tritonibacter multivorans</name>
    <dbReference type="NCBI Taxonomy" id="928856"/>
    <lineage>
        <taxon>Bacteria</taxon>
        <taxon>Pseudomonadati</taxon>
        <taxon>Pseudomonadota</taxon>
        <taxon>Alphaproteobacteria</taxon>
        <taxon>Rhodobacterales</taxon>
        <taxon>Paracoccaceae</taxon>
        <taxon>Tritonibacter</taxon>
    </lineage>
</organism>
<feature type="transmembrane region" description="Helical" evidence="2">
    <location>
        <begin position="268"/>
        <end position="296"/>
    </location>
</feature>
<dbReference type="EMBL" id="CYSD01000033">
    <property type="protein sequence ID" value="CUH78866.1"/>
    <property type="molecule type" value="Genomic_DNA"/>
</dbReference>
<dbReference type="OrthoDB" id="9809543at2"/>
<feature type="region of interest" description="Disordered" evidence="1">
    <location>
        <begin position="1"/>
        <end position="29"/>
    </location>
</feature>
<reference evidence="3 4" key="1">
    <citation type="submission" date="2015-09" db="EMBL/GenBank/DDBJ databases">
        <authorList>
            <consortium name="Swine Surveillance"/>
        </authorList>
    </citation>
    <scope>NUCLEOTIDE SEQUENCE [LARGE SCALE GENOMIC DNA]</scope>
    <source>
        <strain evidence="3 4">CECT 7557</strain>
    </source>
</reference>
<dbReference type="AlphaFoldDB" id="A0A0P1GTY7"/>
<evidence type="ECO:0000256" key="1">
    <source>
        <dbReference type="SAM" id="MobiDB-lite"/>
    </source>
</evidence>
<gene>
    <name evidence="3" type="ORF">TRM7557_02081</name>
</gene>
<dbReference type="Proteomes" id="UP000052022">
    <property type="component" value="Unassembled WGS sequence"/>
</dbReference>
<keyword evidence="2" id="KW-1133">Transmembrane helix</keyword>
<dbReference type="InterPro" id="IPR018692">
    <property type="entry name" value="DUF2189"/>
</dbReference>
<evidence type="ECO:0000256" key="2">
    <source>
        <dbReference type="SAM" id="Phobius"/>
    </source>
</evidence>
<sequence>MTDITSDIGTAGGGTNGTPHPDAEGRDRTIGNPVSWAMQSLGRAGSHAAETVEEIRSDSAAHPEVRKITMEDLRAALTAGWSDFTAARSDAMFLVFIYPLIGVAMVSLGFRLEMIPLLFPMIMGFALIGPVAAIGLYEMSRRREAGEEMRWMAAFSVLRSPAFGPILLLGLYLGGLFVGWMLAAQFIYVLTLGPEMPESALALFTAALTTPMGWVMTIAGTLVGAGFALAALAVSIVSFPLLLDRPVGLPIAVSTSMEMLRKNRRLSLTWGAMVGSLLVVGSIPMFLGLVIVVPLLGHATWHLYRRAVV</sequence>
<feature type="transmembrane region" description="Helical" evidence="2">
    <location>
        <begin position="91"/>
        <end position="111"/>
    </location>
</feature>
<feature type="transmembrane region" description="Helical" evidence="2">
    <location>
        <begin position="117"/>
        <end position="137"/>
    </location>
</feature>